<evidence type="ECO:0000313" key="2">
    <source>
        <dbReference type="Proteomes" id="UP001293593"/>
    </source>
</evidence>
<name>A0AAE1MXJ6_9FABA</name>
<protein>
    <submittedName>
        <fullName evidence="1">Uncharacterized protein</fullName>
    </submittedName>
</protein>
<reference evidence="1" key="1">
    <citation type="submission" date="2023-10" db="EMBL/GenBank/DDBJ databases">
        <title>Chromosome-level genome of the transformable northern wattle, Acacia crassicarpa.</title>
        <authorList>
            <person name="Massaro I."/>
            <person name="Sinha N.R."/>
            <person name="Poethig S."/>
            <person name="Leichty A.R."/>
        </authorList>
    </citation>
    <scope>NUCLEOTIDE SEQUENCE</scope>
    <source>
        <strain evidence="1">Acra3RX</strain>
        <tissue evidence="1">Leaf</tissue>
    </source>
</reference>
<sequence>MVSSVTFQENAAVEPNRVENCNWTFLPPLTFANSLKNQDRASSLYSPVNLDPVSDS</sequence>
<accession>A0AAE1MXJ6</accession>
<dbReference type="Proteomes" id="UP001293593">
    <property type="component" value="Unassembled WGS sequence"/>
</dbReference>
<organism evidence="1 2">
    <name type="scientific">Acacia crassicarpa</name>
    <name type="common">northern wattle</name>
    <dbReference type="NCBI Taxonomy" id="499986"/>
    <lineage>
        <taxon>Eukaryota</taxon>
        <taxon>Viridiplantae</taxon>
        <taxon>Streptophyta</taxon>
        <taxon>Embryophyta</taxon>
        <taxon>Tracheophyta</taxon>
        <taxon>Spermatophyta</taxon>
        <taxon>Magnoliopsida</taxon>
        <taxon>eudicotyledons</taxon>
        <taxon>Gunneridae</taxon>
        <taxon>Pentapetalae</taxon>
        <taxon>rosids</taxon>
        <taxon>fabids</taxon>
        <taxon>Fabales</taxon>
        <taxon>Fabaceae</taxon>
        <taxon>Caesalpinioideae</taxon>
        <taxon>mimosoid clade</taxon>
        <taxon>Acacieae</taxon>
        <taxon>Acacia</taxon>
    </lineage>
</organism>
<comment type="caution">
    <text evidence="1">The sequence shown here is derived from an EMBL/GenBank/DDBJ whole genome shotgun (WGS) entry which is preliminary data.</text>
</comment>
<dbReference type="EMBL" id="JAWXYG010000003">
    <property type="protein sequence ID" value="KAK4279055.1"/>
    <property type="molecule type" value="Genomic_DNA"/>
</dbReference>
<proteinExistence type="predicted"/>
<dbReference type="AlphaFoldDB" id="A0AAE1MXJ6"/>
<keyword evidence="2" id="KW-1185">Reference proteome</keyword>
<evidence type="ECO:0000313" key="1">
    <source>
        <dbReference type="EMBL" id="KAK4279055.1"/>
    </source>
</evidence>
<gene>
    <name evidence="1" type="ORF">QN277_016817</name>
</gene>